<evidence type="ECO:0000313" key="2">
    <source>
        <dbReference type="EMBL" id="KAF8878014.1"/>
    </source>
</evidence>
<feature type="compositionally biased region" description="Low complexity" evidence="1">
    <location>
        <begin position="140"/>
        <end position="162"/>
    </location>
</feature>
<feature type="compositionally biased region" description="Basic residues" evidence="1">
    <location>
        <begin position="18"/>
        <end position="30"/>
    </location>
</feature>
<feature type="compositionally biased region" description="Polar residues" evidence="1">
    <location>
        <begin position="163"/>
        <end position="179"/>
    </location>
</feature>
<feature type="compositionally biased region" description="Low complexity" evidence="1">
    <location>
        <begin position="198"/>
        <end position="218"/>
    </location>
</feature>
<feature type="compositionally biased region" description="Polar residues" evidence="1">
    <location>
        <begin position="260"/>
        <end position="277"/>
    </location>
</feature>
<dbReference type="Proteomes" id="UP000724874">
    <property type="component" value="Unassembled WGS sequence"/>
</dbReference>
<evidence type="ECO:0000256" key="1">
    <source>
        <dbReference type="SAM" id="MobiDB-lite"/>
    </source>
</evidence>
<accession>A0A9P5NAA6</accession>
<keyword evidence="3" id="KW-1185">Reference proteome</keyword>
<protein>
    <submittedName>
        <fullName evidence="2">Uncharacterized protein</fullName>
    </submittedName>
</protein>
<feature type="compositionally biased region" description="Low complexity" evidence="1">
    <location>
        <begin position="119"/>
        <end position="134"/>
    </location>
</feature>
<proteinExistence type="predicted"/>
<name>A0A9P5NAA6_GYMJU</name>
<reference evidence="2" key="1">
    <citation type="submission" date="2020-11" db="EMBL/GenBank/DDBJ databases">
        <authorList>
            <consortium name="DOE Joint Genome Institute"/>
            <person name="Ahrendt S."/>
            <person name="Riley R."/>
            <person name="Andreopoulos W."/>
            <person name="LaButti K."/>
            <person name="Pangilinan J."/>
            <person name="Ruiz-duenas F.J."/>
            <person name="Barrasa J.M."/>
            <person name="Sanchez-Garcia M."/>
            <person name="Camarero S."/>
            <person name="Miyauchi S."/>
            <person name="Serrano A."/>
            <person name="Linde D."/>
            <person name="Babiker R."/>
            <person name="Drula E."/>
            <person name="Ayuso-Fernandez I."/>
            <person name="Pacheco R."/>
            <person name="Padilla G."/>
            <person name="Ferreira P."/>
            <person name="Barriuso J."/>
            <person name="Kellner H."/>
            <person name="Castanera R."/>
            <person name="Alfaro M."/>
            <person name="Ramirez L."/>
            <person name="Pisabarro A.G."/>
            <person name="Kuo A."/>
            <person name="Tritt A."/>
            <person name="Lipzen A."/>
            <person name="He G."/>
            <person name="Yan M."/>
            <person name="Ng V."/>
            <person name="Cullen D."/>
            <person name="Martin F."/>
            <person name="Rosso M.-N."/>
            <person name="Henrissat B."/>
            <person name="Hibbett D."/>
            <person name="Martinez A.T."/>
            <person name="Grigoriev I.V."/>
        </authorList>
    </citation>
    <scope>NUCLEOTIDE SEQUENCE</scope>
    <source>
        <strain evidence="2">AH 44721</strain>
    </source>
</reference>
<feature type="region of interest" description="Disordered" evidence="1">
    <location>
        <begin position="1"/>
        <end position="30"/>
    </location>
</feature>
<sequence length="294" mass="30598">MTSTATTHPARPASVAIPHHHSHSHPQSHVHAHEYEYVPLDLTFASINAAMSAMAPNNAIKGPSLAANLPFGPANVNATAPVSATLPPTPTSAPPSSSSFGFSSPSVFAPLPPAGSQTMLMPMSRLSPPSRSGVSGSGWRGQVQVQVQGQGQGQNQVQGQPSLNQAQNQPQNQGHSQVQPQNQIIIHGVPYLVPPSPSTNVPLSLTSPTSLSQPQSQLQPPPPLAHQQAVQTSVHTSSPPPNTPCTPSGSPLNPPGPSRHITSVRPSARCTPSTRRSSPLCMLPTLLWGRSGRG</sequence>
<comment type="caution">
    <text evidence="2">The sequence shown here is derived from an EMBL/GenBank/DDBJ whole genome shotgun (WGS) entry which is preliminary data.</text>
</comment>
<evidence type="ECO:0000313" key="3">
    <source>
        <dbReference type="Proteomes" id="UP000724874"/>
    </source>
</evidence>
<dbReference type="AlphaFoldDB" id="A0A9P5NAA6"/>
<feature type="compositionally biased region" description="Low complexity" evidence="1">
    <location>
        <begin position="94"/>
        <end position="109"/>
    </location>
</feature>
<feature type="region of interest" description="Disordered" evidence="1">
    <location>
        <begin position="197"/>
        <end position="279"/>
    </location>
</feature>
<gene>
    <name evidence="2" type="ORF">CPB84DRAFT_352534</name>
</gene>
<organism evidence="2 3">
    <name type="scientific">Gymnopilus junonius</name>
    <name type="common">Spectacular rustgill mushroom</name>
    <name type="synonym">Gymnopilus spectabilis subsp. junonius</name>
    <dbReference type="NCBI Taxonomy" id="109634"/>
    <lineage>
        <taxon>Eukaryota</taxon>
        <taxon>Fungi</taxon>
        <taxon>Dikarya</taxon>
        <taxon>Basidiomycota</taxon>
        <taxon>Agaricomycotina</taxon>
        <taxon>Agaricomycetes</taxon>
        <taxon>Agaricomycetidae</taxon>
        <taxon>Agaricales</taxon>
        <taxon>Agaricineae</taxon>
        <taxon>Hymenogastraceae</taxon>
        <taxon>Gymnopilus</taxon>
    </lineage>
</organism>
<feature type="region of interest" description="Disordered" evidence="1">
    <location>
        <begin position="82"/>
        <end position="179"/>
    </location>
</feature>
<dbReference type="EMBL" id="JADNYJ010000163">
    <property type="protein sequence ID" value="KAF8878014.1"/>
    <property type="molecule type" value="Genomic_DNA"/>
</dbReference>